<keyword evidence="7 9" id="KW-0472">Membrane</keyword>
<evidence type="ECO:0000256" key="6">
    <source>
        <dbReference type="ARBA" id="ARBA00022989"/>
    </source>
</evidence>
<dbReference type="PANTHER" id="PTHR27008:SF585">
    <property type="entry name" value="PROTEIN KINASE DOMAIN-CONTAINING PROTEIN"/>
    <property type="match status" value="1"/>
</dbReference>
<dbReference type="GO" id="GO:0051707">
    <property type="term" value="P:response to other organism"/>
    <property type="evidence" value="ECO:0007669"/>
    <property type="project" value="UniProtKB-ARBA"/>
</dbReference>
<dbReference type="AlphaFoldDB" id="A0A2G3A6H9"/>
<comment type="subcellular location">
    <subcellularLocation>
        <location evidence="1">Membrane</location>
        <topology evidence="1">Single-pass membrane protein</topology>
    </subcellularLocation>
</comment>
<reference evidence="11 12" key="2">
    <citation type="journal article" date="2017" name="Genome Biol.">
        <title>New reference genome sequences of hot pepper reveal the massive evolution of plant disease-resistance genes by retroduplication.</title>
        <authorList>
            <person name="Kim S."/>
            <person name="Park J."/>
            <person name="Yeom S.I."/>
            <person name="Kim Y.M."/>
            <person name="Seo E."/>
            <person name="Kim K.T."/>
            <person name="Kim M.S."/>
            <person name="Lee J.M."/>
            <person name="Cheong K."/>
            <person name="Shin H.S."/>
            <person name="Kim S.B."/>
            <person name="Han K."/>
            <person name="Lee J."/>
            <person name="Park M."/>
            <person name="Lee H.A."/>
            <person name="Lee H.Y."/>
            <person name="Lee Y."/>
            <person name="Oh S."/>
            <person name="Lee J.H."/>
            <person name="Choi E."/>
            <person name="Choi E."/>
            <person name="Lee S.E."/>
            <person name="Jeon J."/>
            <person name="Kim H."/>
            <person name="Choi G."/>
            <person name="Song H."/>
            <person name="Lee J."/>
            <person name="Lee S.C."/>
            <person name="Kwon J.K."/>
            <person name="Lee H.Y."/>
            <person name="Koo N."/>
            <person name="Hong Y."/>
            <person name="Kim R.W."/>
            <person name="Kang W.H."/>
            <person name="Huh J.H."/>
            <person name="Kang B.C."/>
            <person name="Yang T.J."/>
            <person name="Lee Y.H."/>
            <person name="Bennetzen J.L."/>
            <person name="Choi D."/>
        </authorList>
    </citation>
    <scope>NUCLEOTIDE SEQUENCE [LARGE SCALE GENOMIC DNA]</scope>
    <source>
        <strain evidence="12">cv. CM334</strain>
    </source>
</reference>
<dbReference type="Gene3D" id="3.80.10.10">
    <property type="entry name" value="Ribonuclease Inhibitor"/>
    <property type="match status" value="1"/>
</dbReference>
<evidence type="ECO:0000256" key="3">
    <source>
        <dbReference type="ARBA" id="ARBA00022614"/>
    </source>
</evidence>
<feature type="domain" description="Disease resistance R13L4/SHOC-2-like LRR" evidence="10">
    <location>
        <begin position="58"/>
        <end position="203"/>
    </location>
</feature>
<comment type="caution">
    <text evidence="11">The sequence shown here is derived from an EMBL/GenBank/DDBJ whole genome shotgun (WGS) entry which is preliminary data.</text>
</comment>
<evidence type="ECO:0000256" key="9">
    <source>
        <dbReference type="SAM" id="Phobius"/>
    </source>
</evidence>
<comment type="similarity">
    <text evidence="2">Belongs to the RLP family.</text>
</comment>
<evidence type="ECO:0000313" key="12">
    <source>
        <dbReference type="Proteomes" id="UP000222542"/>
    </source>
</evidence>
<organism evidence="11 12">
    <name type="scientific">Capsicum annuum</name>
    <name type="common">Capsicum pepper</name>
    <dbReference type="NCBI Taxonomy" id="4072"/>
    <lineage>
        <taxon>Eukaryota</taxon>
        <taxon>Viridiplantae</taxon>
        <taxon>Streptophyta</taxon>
        <taxon>Embryophyta</taxon>
        <taxon>Tracheophyta</taxon>
        <taxon>Spermatophyta</taxon>
        <taxon>Magnoliopsida</taxon>
        <taxon>eudicotyledons</taxon>
        <taxon>Gunneridae</taxon>
        <taxon>Pentapetalae</taxon>
        <taxon>asterids</taxon>
        <taxon>lamiids</taxon>
        <taxon>Solanales</taxon>
        <taxon>Solanaceae</taxon>
        <taxon>Solanoideae</taxon>
        <taxon>Capsiceae</taxon>
        <taxon>Capsicum</taxon>
    </lineage>
</organism>
<reference evidence="11 12" key="1">
    <citation type="journal article" date="2014" name="Nat. Genet.">
        <title>Genome sequence of the hot pepper provides insights into the evolution of pungency in Capsicum species.</title>
        <authorList>
            <person name="Kim S."/>
            <person name="Park M."/>
            <person name="Yeom S.I."/>
            <person name="Kim Y.M."/>
            <person name="Lee J.M."/>
            <person name="Lee H.A."/>
            <person name="Seo E."/>
            <person name="Choi J."/>
            <person name="Cheong K."/>
            <person name="Kim K.T."/>
            <person name="Jung K."/>
            <person name="Lee G.W."/>
            <person name="Oh S.K."/>
            <person name="Bae C."/>
            <person name="Kim S.B."/>
            <person name="Lee H.Y."/>
            <person name="Kim S.Y."/>
            <person name="Kim M.S."/>
            <person name="Kang B.C."/>
            <person name="Jo Y.D."/>
            <person name="Yang H.B."/>
            <person name="Jeong H.J."/>
            <person name="Kang W.H."/>
            <person name="Kwon J.K."/>
            <person name="Shin C."/>
            <person name="Lim J.Y."/>
            <person name="Park J.H."/>
            <person name="Huh J.H."/>
            <person name="Kim J.S."/>
            <person name="Kim B.D."/>
            <person name="Cohen O."/>
            <person name="Paran I."/>
            <person name="Suh M.C."/>
            <person name="Lee S.B."/>
            <person name="Kim Y.K."/>
            <person name="Shin Y."/>
            <person name="Noh S.J."/>
            <person name="Park J."/>
            <person name="Seo Y.S."/>
            <person name="Kwon S.Y."/>
            <person name="Kim H.A."/>
            <person name="Park J.M."/>
            <person name="Kim H.J."/>
            <person name="Choi S.B."/>
            <person name="Bosland P.W."/>
            <person name="Reeves G."/>
            <person name="Jo S.H."/>
            <person name="Lee B.W."/>
            <person name="Cho H.T."/>
            <person name="Choi H.S."/>
            <person name="Lee M.S."/>
            <person name="Yu Y."/>
            <person name="Do Choi Y."/>
            <person name="Park B.S."/>
            <person name="van Deynze A."/>
            <person name="Ashrafi H."/>
            <person name="Hill T."/>
            <person name="Kim W.T."/>
            <person name="Pai H.S."/>
            <person name="Ahn H.K."/>
            <person name="Yeam I."/>
            <person name="Giovannoni J.J."/>
            <person name="Rose J.K."/>
            <person name="Sorensen I."/>
            <person name="Lee S.J."/>
            <person name="Kim R.W."/>
            <person name="Choi I.Y."/>
            <person name="Choi B.S."/>
            <person name="Lim J.S."/>
            <person name="Lee Y.H."/>
            <person name="Choi D."/>
        </authorList>
    </citation>
    <scope>NUCLEOTIDE SEQUENCE [LARGE SCALE GENOMIC DNA]</scope>
    <source>
        <strain evidence="12">cv. CM334</strain>
    </source>
</reference>
<dbReference type="InterPro" id="IPR055414">
    <property type="entry name" value="LRR_R13L4/SHOC2-like"/>
</dbReference>
<evidence type="ECO:0000313" key="11">
    <source>
        <dbReference type="EMBL" id="PHT89846.1"/>
    </source>
</evidence>
<gene>
    <name evidence="11" type="ORF">T459_04959</name>
</gene>
<dbReference type="GO" id="GO:0005886">
    <property type="term" value="C:plasma membrane"/>
    <property type="evidence" value="ECO:0000318"/>
    <property type="project" value="GO_Central"/>
</dbReference>
<dbReference type="SMART" id="SM00369">
    <property type="entry name" value="LRR_TYP"/>
    <property type="match status" value="5"/>
</dbReference>
<dbReference type="STRING" id="4072.A0A2G3A6H9"/>
<keyword evidence="5" id="KW-0677">Repeat</keyword>
<evidence type="ECO:0000256" key="2">
    <source>
        <dbReference type="ARBA" id="ARBA00009592"/>
    </source>
</evidence>
<dbReference type="InterPro" id="IPR051809">
    <property type="entry name" value="Plant_receptor-like_S/T_kinase"/>
</dbReference>
<dbReference type="PRINTS" id="PR00019">
    <property type="entry name" value="LEURICHRPT"/>
</dbReference>
<dbReference type="GO" id="GO:0009755">
    <property type="term" value="P:hormone-mediated signaling pathway"/>
    <property type="evidence" value="ECO:0000318"/>
    <property type="project" value="GO_Central"/>
</dbReference>
<dbReference type="PANTHER" id="PTHR27008">
    <property type="entry name" value="OS04G0122200 PROTEIN"/>
    <property type="match status" value="1"/>
</dbReference>
<protein>
    <recommendedName>
        <fullName evidence="10">Disease resistance R13L4/SHOC-2-like LRR domain-containing protein</fullName>
    </recommendedName>
</protein>
<evidence type="ECO:0000256" key="1">
    <source>
        <dbReference type="ARBA" id="ARBA00004167"/>
    </source>
</evidence>
<proteinExistence type="inferred from homology"/>
<dbReference type="GO" id="GO:0038023">
    <property type="term" value="F:signaling receptor activity"/>
    <property type="evidence" value="ECO:0000318"/>
    <property type="project" value="GO_Central"/>
</dbReference>
<dbReference type="PROSITE" id="PS51450">
    <property type="entry name" value="LRR"/>
    <property type="match status" value="1"/>
</dbReference>
<accession>A0A2G3A6H9</accession>
<keyword evidence="12" id="KW-1185">Reference proteome</keyword>
<dbReference type="GO" id="GO:0006952">
    <property type="term" value="P:defense response"/>
    <property type="evidence" value="ECO:0007669"/>
    <property type="project" value="UniProtKB-ARBA"/>
</dbReference>
<name>A0A2G3A6H9_CAPAN</name>
<dbReference type="Pfam" id="PF23598">
    <property type="entry name" value="LRR_14"/>
    <property type="match status" value="1"/>
</dbReference>
<dbReference type="FunFam" id="3.80.10.10:FF:000111">
    <property type="entry name" value="LRR receptor-like serine/threonine-protein kinase ERECTA"/>
    <property type="match status" value="1"/>
</dbReference>
<sequence length="395" mass="43781">MSYVVGYMPLSLPNCSKLQKLSLSYNEFGGPIHSEIRHLSNLQELHLANNHFEGLAFLTSLSNYKDLKTLALSRNPLNVVLPVSWGNLSCTSLLRFIIADYGIKGEIPKGIGNLSSLIDLDLSGNDLIGSIPLGIRDDLCKLQKLGYLHLNQNQLLESHPNCLGNLTSFREILLASNKLHSNIPASLENLKNLLKLDLSSNNLDGSLPPEIGNLKAMIHMDLSMNTLSNGIPIEIGSIQNLIHLSLRDNKLQGSIPGSLSSMSALEYLDLSHNNVSGIILKSLEKLQNLKYFNDSFNKLVGEILLGGPFKNISSQSFMSSEALCGSPRFRVPPCNASTSRHRSKRKKLLILILPTEITLVLASIAFLLVWIRNIRHKKSKQLILQEEEFHTMNFS</sequence>
<evidence type="ECO:0000256" key="4">
    <source>
        <dbReference type="ARBA" id="ARBA00022692"/>
    </source>
</evidence>
<dbReference type="SUPFAM" id="SSF52047">
    <property type="entry name" value="RNI-like"/>
    <property type="match status" value="1"/>
</dbReference>
<keyword evidence="8" id="KW-0325">Glycoprotein</keyword>
<dbReference type="Pfam" id="PF13855">
    <property type="entry name" value="LRR_8"/>
    <property type="match status" value="1"/>
</dbReference>
<dbReference type="Gramene" id="PHT89846">
    <property type="protein sequence ID" value="PHT89846"/>
    <property type="gene ID" value="T459_04959"/>
</dbReference>
<evidence type="ECO:0000256" key="7">
    <source>
        <dbReference type="ARBA" id="ARBA00023136"/>
    </source>
</evidence>
<dbReference type="InterPro" id="IPR003591">
    <property type="entry name" value="Leu-rich_rpt_typical-subtyp"/>
</dbReference>
<evidence type="ECO:0000256" key="5">
    <source>
        <dbReference type="ARBA" id="ARBA00022737"/>
    </source>
</evidence>
<dbReference type="Pfam" id="PF00560">
    <property type="entry name" value="LRR_1"/>
    <property type="match status" value="1"/>
</dbReference>
<keyword evidence="6 9" id="KW-1133">Transmembrane helix</keyword>
<dbReference type="InterPro" id="IPR032675">
    <property type="entry name" value="LRR_dom_sf"/>
</dbReference>
<keyword evidence="3" id="KW-0433">Leucine-rich repeat</keyword>
<evidence type="ECO:0000256" key="8">
    <source>
        <dbReference type="ARBA" id="ARBA00023180"/>
    </source>
</evidence>
<feature type="transmembrane region" description="Helical" evidence="9">
    <location>
        <begin position="348"/>
        <end position="371"/>
    </location>
</feature>
<keyword evidence="4 9" id="KW-0812">Transmembrane</keyword>
<evidence type="ECO:0000259" key="10">
    <source>
        <dbReference type="Pfam" id="PF23598"/>
    </source>
</evidence>
<dbReference type="EMBL" id="AYRZ02000002">
    <property type="protein sequence ID" value="PHT89846.1"/>
    <property type="molecule type" value="Genomic_DNA"/>
</dbReference>
<dbReference type="InterPro" id="IPR001611">
    <property type="entry name" value="Leu-rich_rpt"/>
</dbReference>
<dbReference type="OMA" id="VWIRNIR"/>
<dbReference type="Proteomes" id="UP000222542">
    <property type="component" value="Unassembled WGS sequence"/>
</dbReference>